<dbReference type="GO" id="GO:0000976">
    <property type="term" value="F:transcription cis-regulatory region binding"/>
    <property type="evidence" value="ECO:0007669"/>
    <property type="project" value="TreeGrafter"/>
</dbReference>
<dbReference type="GeneID" id="57169549"/>
<dbReference type="PROSITE" id="PS01124">
    <property type="entry name" value="HTH_ARAC_FAMILY_2"/>
    <property type="match status" value="1"/>
</dbReference>
<evidence type="ECO:0000256" key="3">
    <source>
        <dbReference type="ARBA" id="ARBA00023163"/>
    </source>
</evidence>
<dbReference type="Proteomes" id="UP000179616">
    <property type="component" value="Unassembled WGS sequence"/>
</dbReference>
<dbReference type="STRING" id="948102.BKG76_22265"/>
<dbReference type="InterPro" id="IPR018060">
    <property type="entry name" value="HTH_AraC"/>
</dbReference>
<dbReference type="EMBL" id="MLIK01000024">
    <property type="protein sequence ID" value="OHU19193.1"/>
    <property type="molecule type" value="Genomic_DNA"/>
</dbReference>
<proteinExistence type="predicted"/>
<dbReference type="InterPro" id="IPR009057">
    <property type="entry name" value="Homeodomain-like_sf"/>
</dbReference>
<name>A0A1S1L4U0_9MYCO</name>
<evidence type="ECO:0000259" key="4">
    <source>
        <dbReference type="PROSITE" id="PS01124"/>
    </source>
</evidence>
<dbReference type="SMART" id="SM00342">
    <property type="entry name" value="HTH_ARAC"/>
    <property type="match status" value="1"/>
</dbReference>
<dbReference type="InterPro" id="IPR032687">
    <property type="entry name" value="AraC-type_N"/>
</dbReference>
<dbReference type="GO" id="GO:0005829">
    <property type="term" value="C:cytosol"/>
    <property type="evidence" value="ECO:0007669"/>
    <property type="project" value="TreeGrafter"/>
</dbReference>
<dbReference type="PANTHER" id="PTHR47894">
    <property type="entry name" value="HTH-TYPE TRANSCRIPTIONAL REGULATOR GADX"/>
    <property type="match status" value="1"/>
</dbReference>
<feature type="domain" description="HTH araC/xylS-type" evidence="4">
    <location>
        <begin position="239"/>
        <end position="336"/>
    </location>
</feature>
<reference evidence="5 6" key="1">
    <citation type="submission" date="2016-10" db="EMBL/GenBank/DDBJ databases">
        <title>Evaluation of Human, Veterinary and Environmental Mycobacterium chelonae Isolates by Core Genome Phylogenomic Analysis, Targeted Gene Comparison, and Anti-microbial Susceptibility Patterns: A Tale of Mistaken Identities.</title>
        <authorList>
            <person name="Fogelson S.B."/>
            <person name="Camus A.C."/>
            <person name="Lorenz W."/>
            <person name="Vasireddy R."/>
            <person name="Vasireddy S."/>
            <person name="Smith T."/>
            <person name="Brown-Elliott B.A."/>
            <person name="Wallace R.J.Jr."/>
            <person name="Hasan N.A."/>
            <person name="Reischl U."/>
            <person name="Sanchez S."/>
        </authorList>
    </citation>
    <scope>NUCLEOTIDE SEQUENCE [LARGE SCALE GENOMIC DNA]</scope>
    <source>
        <strain evidence="5 6">1559</strain>
    </source>
</reference>
<dbReference type="AlphaFoldDB" id="A0A1S1L4U0"/>
<keyword evidence="1" id="KW-0805">Transcription regulation</keyword>
<evidence type="ECO:0000313" key="5">
    <source>
        <dbReference type="EMBL" id="OHU19193.1"/>
    </source>
</evidence>
<dbReference type="SUPFAM" id="SSF46689">
    <property type="entry name" value="Homeodomain-like"/>
    <property type="match status" value="1"/>
</dbReference>
<dbReference type="Pfam" id="PF12625">
    <property type="entry name" value="Arabinose_bd"/>
    <property type="match status" value="1"/>
</dbReference>
<keyword evidence="3" id="KW-0804">Transcription</keyword>
<comment type="caution">
    <text evidence="5">The sequence shown here is derived from an EMBL/GenBank/DDBJ whole genome shotgun (WGS) entry which is preliminary data.</text>
</comment>
<accession>A0A1S1L4U0</accession>
<dbReference type="Gene3D" id="1.10.10.60">
    <property type="entry name" value="Homeodomain-like"/>
    <property type="match status" value="1"/>
</dbReference>
<dbReference type="RefSeq" id="WP_070939841.1">
    <property type="nucleotide sequence ID" value="NZ_MLIK01000024.1"/>
</dbReference>
<dbReference type="PANTHER" id="PTHR47894:SF1">
    <property type="entry name" value="HTH-TYPE TRANSCRIPTIONAL REGULATOR VQSM"/>
    <property type="match status" value="1"/>
</dbReference>
<sequence>MPPHDAATAYTIPIQRVQAFAGLALRCGWDVETMLGAAGVSPTLLAEGRSRVTTDQAGVLFRELWRQTDDELLGLGLTPVPRGTFRLLCYALINATDLGAAMQRFADFKRAVPGIPPVTITVRGATAALSIDLSKIEQPVDLLIDTLLAMTHRFLGWAIGKRIPLHRVEVPYAERVEVDDYDLIFGAPMVFSADHPTLVFDRDNLSAPVVRDEGSLDDYLRHAPASVITYRSYATSTASQVRLLLAQGLTGNWLSFDEIAATLTMSPQTLRRKLRDEGTSPREIKEEILRDAAITSLVRGEETVAALSRRLGFSEPSAFSRAFRRWTGSPPGSYQH</sequence>
<dbReference type="Pfam" id="PF12833">
    <property type="entry name" value="HTH_18"/>
    <property type="match status" value="1"/>
</dbReference>
<protein>
    <recommendedName>
        <fullName evidence="4">HTH araC/xylS-type domain-containing protein</fullName>
    </recommendedName>
</protein>
<organism evidence="5 6">
    <name type="scientific">Mycobacteroides franklinii</name>
    <dbReference type="NCBI Taxonomy" id="948102"/>
    <lineage>
        <taxon>Bacteria</taxon>
        <taxon>Bacillati</taxon>
        <taxon>Actinomycetota</taxon>
        <taxon>Actinomycetes</taxon>
        <taxon>Mycobacteriales</taxon>
        <taxon>Mycobacteriaceae</taxon>
        <taxon>Mycobacteroides</taxon>
    </lineage>
</organism>
<dbReference type="GO" id="GO:0003700">
    <property type="term" value="F:DNA-binding transcription factor activity"/>
    <property type="evidence" value="ECO:0007669"/>
    <property type="project" value="InterPro"/>
</dbReference>
<gene>
    <name evidence="5" type="ORF">BKG76_22265</name>
</gene>
<evidence type="ECO:0000256" key="1">
    <source>
        <dbReference type="ARBA" id="ARBA00023015"/>
    </source>
</evidence>
<dbReference type="OrthoDB" id="5241536at2"/>
<keyword evidence="2" id="KW-0238">DNA-binding</keyword>
<evidence type="ECO:0000256" key="2">
    <source>
        <dbReference type="ARBA" id="ARBA00023125"/>
    </source>
</evidence>
<evidence type="ECO:0000313" key="6">
    <source>
        <dbReference type="Proteomes" id="UP000179616"/>
    </source>
</evidence>